<evidence type="ECO:0000256" key="3">
    <source>
        <dbReference type="ARBA" id="ARBA00023295"/>
    </source>
</evidence>
<feature type="domain" description="Glycosyl hydrolases family 2 sugar binding" evidence="6">
    <location>
        <begin position="16"/>
        <end position="131"/>
    </location>
</feature>
<evidence type="ECO:0000256" key="1">
    <source>
        <dbReference type="ARBA" id="ARBA00007401"/>
    </source>
</evidence>
<evidence type="ECO:0000259" key="6">
    <source>
        <dbReference type="Pfam" id="PF02837"/>
    </source>
</evidence>
<gene>
    <name evidence="7" type="ORF">RVY80_02870</name>
</gene>
<dbReference type="Pfam" id="PF02836">
    <property type="entry name" value="Glyco_hydro_2_C"/>
    <property type="match status" value="1"/>
</dbReference>
<dbReference type="InterPro" id="IPR008979">
    <property type="entry name" value="Galactose-bd-like_sf"/>
</dbReference>
<evidence type="ECO:0000313" key="8">
    <source>
        <dbReference type="Proteomes" id="UP001272515"/>
    </source>
</evidence>
<dbReference type="InterPro" id="IPR013783">
    <property type="entry name" value="Ig-like_fold"/>
</dbReference>
<dbReference type="Gene3D" id="2.60.120.260">
    <property type="entry name" value="Galactose-binding domain-like"/>
    <property type="match status" value="1"/>
</dbReference>
<dbReference type="Proteomes" id="UP001272515">
    <property type="component" value="Unassembled WGS sequence"/>
</dbReference>
<dbReference type="SUPFAM" id="SSF51445">
    <property type="entry name" value="(Trans)glycosidases"/>
    <property type="match status" value="1"/>
</dbReference>
<organism evidence="7 8">
    <name type="scientific">Veillonella absiana</name>
    <dbReference type="NCBI Taxonomy" id="3079305"/>
    <lineage>
        <taxon>Bacteria</taxon>
        <taxon>Bacillati</taxon>
        <taxon>Bacillota</taxon>
        <taxon>Negativicutes</taxon>
        <taxon>Veillonellales</taxon>
        <taxon>Veillonellaceae</taxon>
        <taxon>Veillonella</taxon>
    </lineage>
</organism>
<evidence type="ECO:0000313" key="7">
    <source>
        <dbReference type="EMBL" id="MDV5087788.1"/>
    </source>
</evidence>
<proteinExistence type="inferred from homology"/>
<keyword evidence="8" id="KW-1185">Reference proteome</keyword>
<dbReference type="InterPro" id="IPR017853">
    <property type="entry name" value="GH"/>
</dbReference>
<comment type="similarity">
    <text evidence="1">Belongs to the glycosyl hydrolase 2 family.</text>
</comment>
<dbReference type="RefSeq" id="WP_295192690.1">
    <property type="nucleotide sequence ID" value="NZ_JAWJZA010000001.1"/>
</dbReference>
<keyword evidence="2 7" id="KW-0378">Hydrolase</keyword>
<dbReference type="Pfam" id="PF02837">
    <property type="entry name" value="Glyco_hydro_2_N"/>
    <property type="match status" value="1"/>
</dbReference>
<dbReference type="InterPro" id="IPR006103">
    <property type="entry name" value="Glyco_hydro_2_cat"/>
</dbReference>
<dbReference type="InterPro" id="IPR006102">
    <property type="entry name" value="Ig-like_GH2"/>
</dbReference>
<dbReference type="Pfam" id="PF00703">
    <property type="entry name" value="Glyco_hydro_2"/>
    <property type="match status" value="1"/>
</dbReference>
<dbReference type="Gene3D" id="3.20.20.80">
    <property type="entry name" value="Glycosidases"/>
    <property type="match status" value="1"/>
</dbReference>
<evidence type="ECO:0000259" key="4">
    <source>
        <dbReference type="Pfam" id="PF00703"/>
    </source>
</evidence>
<evidence type="ECO:0000259" key="5">
    <source>
        <dbReference type="Pfam" id="PF02836"/>
    </source>
</evidence>
<comment type="caution">
    <text evidence="7">The sequence shown here is derived from an EMBL/GenBank/DDBJ whole genome shotgun (WGS) entry which is preliminary data.</text>
</comment>
<feature type="domain" description="Glycoside hydrolase family 2 immunoglobulin-like beta-sandwich" evidence="4">
    <location>
        <begin position="223"/>
        <end position="271"/>
    </location>
</feature>
<evidence type="ECO:0000256" key="2">
    <source>
        <dbReference type="ARBA" id="ARBA00022801"/>
    </source>
</evidence>
<dbReference type="SUPFAM" id="SSF49785">
    <property type="entry name" value="Galactose-binding domain-like"/>
    <property type="match status" value="1"/>
</dbReference>
<sequence length="569" mass="63391">MDLIYPLQNAYRHSVSLDGAWHFKFDQDGASWEKSVPKGMQVIVPSNVHDNFIDLHDRNYTGTMWFERHVYIQKEWLGELVYLHFENIGRRAVVYVNGTEVGRHEGAFVPASFEVTRHLHYGEDNTVIVKVNNDIAPYDMLGGTLVEGVDGQKQRVSAVPYRVPSGLCGTVHMTTAPQNRLLDVNFHIEELCADKAVISYVASIKGNCLVTTILRDRDGRVVATGVGGNGQLVLENPHLWSIGDGYMYRVDFDVSRLGKQHDTYSIPIGIRQVGLQDGVWNLNGKSIRLQGVKLDIENIPGILSNAVVARRELQRVLSLGGNCIYTGGYVLPELLLTMADEMGLLVLDELPAAGLGVTSIGELTNHISFYSRGDIRGRILPQHITMIRTLMQAHKNHPSIIGWSLIHEPGFVMQEDAPYFNEIVTIAGQLDPEHRPLMMTVRQSVHDMSIDVIKLFDVIIVSALSYDRDVHGVTNAYVGETRMGSIEPVRQWQAAHPSLSIMARISGDMPNAKASRGCQNYLDIDNMGDAEYYTMEQLTQLKTIAAVCGEGLDSVSNLHPSVLKQHWSK</sequence>
<dbReference type="GO" id="GO:0016787">
    <property type="term" value="F:hydrolase activity"/>
    <property type="evidence" value="ECO:0007669"/>
    <property type="project" value="UniProtKB-KW"/>
</dbReference>
<accession>A0ABU3Z7A3</accession>
<dbReference type="EMBL" id="JAWJZB010000003">
    <property type="protein sequence ID" value="MDV5087788.1"/>
    <property type="molecule type" value="Genomic_DNA"/>
</dbReference>
<dbReference type="PANTHER" id="PTHR10066:SF67">
    <property type="entry name" value="BETA-GLUCURONIDASE"/>
    <property type="match status" value="1"/>
</dbReference>
<dbReference type="InterPro" id="IPR036156">
    <property type="entry name" value="Beta-gal/glucu_dom_sf"/>
</dbReference>
<feature type="domain" description="Glycoside hydrolase family 2 catalytic" evidence="5">
    <location>
        <begin position="274"/>
        <end position="450"/>
    </location>
</feature>
<name>A0ABU3Z7A3_9FIRM</name>
<dbReference type="Gene3D" id="2.60.40.10">
    <property type="entry name" value="Immunoglobulins"/>
    <property type="match status" value="1"/>
</dbReference>
<dbReference type="PANTHER" id="PTHR10066">
    <property type="entry name" value="BETA-GLUCURONIDASE"/>
    <property type="match status" value="1"/>
</dbReference>
<protein>
    <submittedName>
        <fullName evidence="7">Glycoside hydrolase family 2 TIM barrel-domain containing protein</fullName>
    </submittedName>
</protein>
<keyword evidence="3" id="KW-0326">Glycosidase</keyword>
<dbReference type="InterPro" id="IPR006104">
    <property type="entry name" value="Glyco_hydro_2_N"/>
</dbReference>
<dbReference type="SUPFAM" id="SSF49303">
    <property type="entry name" value="beta-Galactosidase/glucuronidase domain"/>
    <property type="match status" value="1"/>
</dbReference>
<reference evidence="7 8" key="1">
    <citation type="submission" date="2023-10" db="EMBL/GenBank/DDBJ databases">
        <title>Veillonella sp. nov., isolated from a pig farm feces dump.</title>
        <authorList>
            <person name="Chang Y.-H."/>
        </authorList>
    </citation>
    <scope>NUCLEOTIDE SEQUENCE [LARGE SCALE GENOMIC DNA]</scope>
    <source>
        <strain evidence="7 8">YH-vei2233</strain>
    </source>
</reference>